<feature type="transmembrane region" description="Helical" evidence="1">
    <location>
        <begin position="30"/>
        <end position="48"/>
    </location>
</feature>
<proteinExistence type="predicted"/>
<reference evidence="2 3" key="1">
    <citation type="journal article" date="2018" name="Nat. Genet.">
        <title>The Rosa genome provides new insights in the design of modern roses.</title>
        <authorList>
            <person name="Bendahmane M."/>
        </authorList>
    </citation>
    <scope>NUCLEOTIDE SEQUENCE [LARGE SCALE GENOMIC DNA]</scope>
    <source>
        <strain evidence="3">cv. Old Blush</strain>
    </source>
</reference>
<evidence type="ECO:0000313" key="2">
    <source>
        <dbReference type="EMBL" id="PRQ34056.1"/>
    </source>
</evidence>
<dbReference type="Gramene" id="PRQ34056">
    <property type="protein sequence ID" value="PRQ34056"/>
    <property type="gene ID" value="RchiOBHm_Chr5g0064581"/>
</dbReference>
<organism evidence="2 3">
    <name type="scientific">Rosa chinensis</name>
    <name type="common">China rose</name>
    <dbReference type="NCBI Taxonomy" id="74649"/>
    <lineage>
        <taxon>Eukaryota</taxon>
        <taxon>Viridiplantae</taxon>
        <taxon>Streptophyta</taxon>
        <taxon>Embryophyta</taxon>
        <taxon>Tracheophyta</taxon>
        <taxon>Spermatophyta</taxon>
        <taxon>Magnoliopsida</taxon>
        <taxon>eudicotyledons</taxon>
        <taxon>Gunneridae</taxon>
        <taxon>Pentapetalae</taxon>
        <taxon>rosids</taxon>
        <taxon>fabids</taxon>
        <taxon>Rosales</taxon>
        <taxon>Rosaceae</taxon>
        <taxon>Rosoideae</taxon>
        <taxon>Rosoideae incertae sedis</taxon>
        <taxon>Rosa</taxon>
    </lineage>
</organism>
<sequence length="90" mass="10015">MRYVENTSTVTSCIHLMLQELPLSGSDSCTAGLLVVSLATMVFLYSSFQYLRSPSPTRFVAHWPGLSLSPLGCHVDVVKTRLIKMLLWLV</sequence>
<accession>A0A2P6QIP4</accession>
<dbReference type="EMBL" id="PDCK01000043">
    <property type="protein sequence ID" value="PRQ34056.1"/>
    <property type="molecule type" value="Genomic_DNA"/>
</dbReference>
<name>A0A2P6QIP4_ROSCH</name>
<gene>
    <name evidence="2" type="ORF">RchiOBHm_Chr5g0064581</name>
</gene>
<evidence type="ECO:0000313" key="3">
    <source>
        <dbReference type="Proteomes" id="UP000238479"/>
    </source>
</evidence>
<keyword evidence="3" id="KW-1185">Reference proteome</keyword>
<evidence type="ECO:0000256" key="1">
    <source>
        <dbReference type="SAM" id="Phobius"/>
    </source>
</evidence>
<keyword evidence="1" id="KW-0812">Transmembrane</keyword>
<dbReference type="Proteomes" id="UP000238479">
    <property type="component" value="Chromosome 5"/>
</dbReference>
<protein>
    <submittedName>
        <fullName evidence="2">Uncharacterized protein</fullName>
    </submittedName>
</protein>
<comment type="caution">
    <text evidence="2">The sequence shown here is derived from an EMBL/GenBank/DDBJ whole genome shotgun (WGS) entry which is preliminary data.</text>
</comment>
<dbReference type="AlphaFoldDB" id="A0A2P6QIP4"/>
<keyword evidence="1" id="KW-1133">Transmembrane helix</keyword>
<keyword evidence="1" id="KW-0472">Membrane</keyword>